<dbReference type="AlphaFoldDB" id="A0A4R0N9S3"/>
<dbReference type="Pfam" id="PF01638">
    <property type="entry name" value="HxlR"/>
    <property type="match status" value="1"/>
</dbReference>
<comment type="caution">
    <text evidence="5">The sequence shown here is derived from an EMBL/GenBank/DDBJ whole genome shotgun (WGS) entry which is preliminary data.</text>
</comment>
<reference evidence="5 6" key="1">
    <citation type="submission" date="2019-02" db="EMBL/GenBank/DDBJ databases">
        <title>Pedobacter sp. RP-3-8 sp. nov., isolated from Arctic soil.</title>
        <authorList>
            <person name="Dahal R.H."/>
        </authorList>
    </citation>
    <scope>NUCLEOTIDE SEQUENCE [LARGE SCALE GENOMIC DNA]</scope>
    <source>
        <strain evidence="5 6">RP-3-8</strain>
    </source>
</reference>
<dbReference type="PANTHER" id="PTHR33204">
    <property type="entry name" value="TRANSCRIPTIONAL REGULATOR, MARR FAMILY"/>
    <property type="match status" value="1"/>
</dbReference>
<evidence type="ECO:0000313" key="5">
    <source>
        <dbReference type="EMBL" id="TCC96969.1"/>
    </source>
</evidence>
<evidence type="ECO:0000259" key="4">
    <source>
        <dbReference type="PROSITE" id="PS51118"/>
    </source>
</evidence>
<organism evidence="5 6">
    <name type="scientific">Pedobacter hiemivivus</name>
    <dbReference type="NCBI Taxonomy" id="2530454"/>
    <lineage>
        <taxon>Bacteria</taxon>
        <taxon>Pseudomonadati</taxon>
        <taxon>Bacteroidota</taxon>
        <taxon>Sphingobacteriia</taxon>
        <taxon>Sphingobacteriales</taxon>
        <taxon>Sphingobacteriaceae</taxon>
        <taxon>Pedobacter</taxon>
    </lineage>
</organism>
<evidence type="ECO:0000313" key="6">
    <source>
        <dbReference type="Proteomes" id="UP000291117"/>
    </source>
</evidence>
<name>A0A4R0N9S3_9SPHI</name>
<dbReference type="Gene3D" id="1.10.10.10">
    <property type="entry name" value="Winged helix-like DNA-binding domain superfamily/Winged helix DNA-binding domain"/>
    <property type="match status" value="1"/>
</dbReference>
<dbReference type="Proteomes" id="UP000291117">
    <property type="component" value="Unassembled WGS sequence"/>
</dbReference>
<proteinExistence type="predicted"/>
<keyword evidence="6" id="KW-1185">Reference proteome</keyword>
<dbReference type="EMBL" id="SJSM01000004">
    <property type="protein sequence ID" value="TCC96969.1"/>
    <property type="molecule type" value="Genomic_DNA"/>
</dbReference>
<keyword evidence="1" id="KW-0805">Transcription regulation</keyword>
<feature type="domain" description="HTH hxlR-type" evidence="4">
    <location>
        <begin position="13"/>
        <end position="111"/>
    </location>
</feature>
<dbReference type="GO" id="GO:0003677">
    <property type="term" value="F:DNA binding"/>
    <property type="evidence" value="ECO:0007669"/>
    <property type="project" value="UniProtKB-KW"/>
</dbReference>
<dbReference type="OrthoDB" id="9797599at2"/>
<evidence type="ECO:0000256" key="1">
    <source>
        <dbReference type="ARBA" id="ARBA00023015"/>
    </source>
</evidence>
<dbReference type="RefSeq" id="WP_131608381.1">
    <property type="nucleotide sequence ID" value="NZ_SJSM01000004.1"/>
</dbReference>
<accession>A0A4R0N9S3</accession>
<dbReference type="PROSITE" id="PS51118">
    <property type="entry name" value="HTH_HXLR"/>
    <property type="match status" value="1"/>
</dbReference>
<sequence>MENFIYDKRIYYHPIEFAMVHIGGTWKIPILLALRNGPQRYGELKTTISHITDKMLVTQLRELEKKKMIYRSVYRQKPPKVTYTLTVHGKQAFAAIDALTMFGNYMINITEVIS</sequence>
<dbReference type="InterPro" id="IPR036390">
    <property type="entry name" value="WH_DNA-bd_sf"/>
</dbReference>
<dbReference type="InterPro" id="IPR036388">
    <property type="entry name" value="WH-like_DNA-bd_sf"/>
</dbReference>
<gene>
    <name evidence="5" type="ORF">EZ444_08900</name>
</gene>
<keyword evidence="3" id="KW-0804">Transcription</keyword>
<keyword evidence="2" id="KW-0238">DNA-binding</keyword>
<evidence type="ECO:0000256" key="3">
    <source>
        <dbReference type="ARBA" id="ARBA00023163"/>
    </source>
</evidence>
<dbReference type="PANTHER" id="PTHR33204:SF29">
    <property type="entry name" value="TRANSCRIPTIONAL REGULATOR"/>
    <property type="match status" value="1"/>
</dbReference>
<protein>
    <submittedName>
        <fullName evidence="5">Transcriptional regulator</fullName>
    </submittedName>
</protein>
<evidence type="ECO:0000256" key="2">
    <source>
        <dbReference type="ARBA" id="ARBA00023125"/>
    </source>
</evidence>
<dbReference type="InterPro" id="IPR002577">
    <property type="entry name" value="HTH_HxlR"/>
</dbReference>
<dbReference type="SUPFAM" id="SSF46785">
    <property type="entry name" value="Winged helix' DNA-binding domain"/>
    <property type="match status" value="1"/>
</dbReference>